<name>A0A3B3Z8E3_9GOBI</name>
<dbReference type="GO" id="GO:0006915">
    <property type="term" value="P:apoptotic process"/>
    <property type="evidence" value="ECO:0007669"/>
    <property type="project" value="UniProtKB-KW"/>
</dbReference>
<dbReference type="CDD" id="cd00022">
    <property type="entry name" value="BIR"/>
    <property type="match status" value="3"/>
</dbReference>
<dbReference type="PANTHER" id="PTHR10044">
    <property type="entry name" value="INHIBITOR OF APOPTOSIS"/>
    <property type="match status" value="1"/>
</dbReference>
<proteinExistence type="predicted"/>
<dbReference type="GO" id="GO:0061630">
    <property type="term" value="F:ubiquitin protein ligase activity"/>
    <property type="evidence" value="ECO:0007669"/>
    <property type="project" value="UniProtKB-EC"/>
</dbReference>
<evidence type="ECO:0000313" key="11">
    <source>
        <dbReference type="Proteomes" id="UP000261520"/>
    </source>
</evidence>
<evidence type="ECO:0000256" key="3">
    <source>
        <dbReference type="ARBA" id="ARBA00012483"/>
    </source>
</evidence>
<dbReference type="GO" id="GO:0043027">
    <property type="term" value="F:cysteine-type endopeptidase inhibitor activity involved in apoptotic process"/>
    <property type="evidence" value="ECO:0007669"/>
    <property type="project" value="TreeGrafter"/>
</dbReference>
<keyword evidence="11" id="KW-1185">Reference proteome</keyword>
<dbReference type="InterPro" id="IPR001370">
    <property type="entry name" value="BIR_rpt"/>
</dbReference>
<keyword evidence="7" id="KW-0053">Apoptosis</keyword>
<evidence type="ECO:0000256" key="5">
    <source>
        <dbReference type="ARBA" id="ARBA00022679"/>
    </source>
</evidence>
<evidence type="ECO:0000256" key="4">
    <source>
        <dbReference type="ARBA" id="ARBA00022490"/>
    </source>
</evidence>
<dbReference type="AlphaFoldDB" id="A0A3B3Z8E3"/>
<dbReference type="GO" id="GO:0016055">
    <property type="term" value="P:Wnt signaling pathway"/>
    <property type="evidence" value="ECO:0007669"/>
    <property type="project" value="UniProtKB-KW"/>
</dbReference>
<dbReference type="GO" id="GO:0005737">
    <property type="term" value="C:cytoplasm"/>
    <property type="evidence" value="ECO:0007669"/>
    <property type="project" value="UniProtKB-SubCell"/>
</dbReference>
<accession>A0A3B3Z8E3</accession>
<evidence type="ECO:0000256" key="6">
    <source>
        <dbReference type="ARBA" id="ARBA00022687"/>
    </source>
</evidence>
<dbReference type="GO" id="GO:0031398">
    <property type="term" value="P:positive regulation of protein ubiquitination"/>
    <property type="evidence" value="ECO:0007669"/>
    <property type="project" value="TreeGrafter"/>
</dbReference>
<dbReference type="InterPro" id="IPR050784">
    <property type="entry name" value="IAP"/>
</dbReference>
<dbReference type="EC" id="2.3.2.27" evidence="3"/>
<dbReference type="GO" id="GO:0005634">
    <property type="term" value="C:nucleus"/>
    <property type="evidence" value="ECO:0007669"/>
    <property type="project" value="TreeGrafter"/>
</dbReference>
<dbReference type="GO" id="GO:0043066">
    <property type="term" value="P:negative regulation of apoptotic process"/>
    <property type="evidence" value="ECO:0007669"/>
    <property type="project" value="TreeGrafter"/>
</dbReference>
<evidence type="ECO:0000256" key="1">
    <source>
        <dbReference type="ARBA" id="ARBA00000900"/>
    </source>
</evidence>
<comment type="subcellular location">
    <subcellularLocation>
        <location evidence="2">Cytoplasm</location>
    </subcellularLocation>
</comment>
<dbReference type="Proteomes" id="UP000261520">
    <property type="component" value="Unplaced"/>
</dbReference>
<reference evidence="10" key="1">
    <citation type="submission" date="2025-08" db="UniProtKB">
        <authorList>
            <consortium name="Ensembl"/>
        </authorList>
    </citation>
    <scope>IDENTIFICATION</scope>
</reference>
<keyword evidence="6" id="KW-0879">Wnt signaling pathway</keyword>
<evidence type="ECO:0000256" key="8">
    <source>
        <dbReference type="ARBA" id="ARBA00022737"/>
    </source>
</evidence>
<dbReference type="SMART" id="SM00238">
    <property type="entry name" value="BIR"/>
    <property type="match status" value="3"/>
</dbReference>
<reference evidence="10" key="2">
    <citation type="submission" date="2025-09" db="UniProtKB">
        <authorList>
            <consortium name="Ensembl"/>
        </authorList>
    </citation>
    <scope>IDENTIFICATION</scope>
</reference>
<keyword evidence="9" id="KW-0833">Ubl conjugation pathway</keyword>
<dbReference type="GO" id="GO:0090263">
    <property type="term" value="P:positive regulation of canonical Wnt signaling pathway"/>
    <property type="evidence" value="ECO:0007669"/>
    <property type="project" value="TreeGrafter"/>
</dbReference>
<evidence type="ECO:0000256" key="2">
    <source>
        <dbReference type="ARBA" id="ARBA00004496"/>
    </source>
</evidence>
<dbReference type="Gene3D" id="1.10.1170.10">
    <property type="entry name" value="Inhibitor Of Apoptosis Protein (2mihbC-IAP-1), Chain A"/>
    <property type="match status" value="3"/>
</dbReference>
<protein>
    <recommendedName>
        <fullName evidence="3">RING-type E3 ubiquitin transferase</fullName>
        <ecNumber evidence="3">2.3.2.27</ecNumber>
    </recommendedName>
</protein>
<dbReference type="PROSITE" id="PS50143">
    <property type="entry name" value="BIR_REPEAT_2"/>
    <property type="match status" value="3"/>
</dbReference>
<dbReference type="GO" id="GO:0051726">
    <property type="term" value="P:regulation of cell cycle"/>
    <property type="evidence" value="ECO:0007669"/>
    <property type="project" value="TreeGrafter"/>
</dbReference>
<dbReference type="Ensembl" id="ENSPMGT00000000688.1">
    <property type="protein sequence ID" value="ENSPMGP00000000656.1"/>
    <property type="gene ID" value="ENSPMGG00000000385.1"/>
</dbReference>
<keyword evidence="5" id="KW-0808">Transferase</keyword>
<comment type="catalytic activity">
    <reaction evidence="1">
        <text>S-ubiquitinyl-[E2 ubiquitin-conjugating enzyme]-L-cysteine + [acceptor protein]-L-lysine = [E2 ubiquitin-conjugating enzyme]-L-cysteine + N(6)-ubiquitinyl-[acceptor protein]-L-lysine.</text>
        <dbReference type="EC" id="2.3.2.27"/>
    </reaction>
</comment>
<keyword evidence="4" id="KW-0963">Cytoplasm</keyword>
<sequence>FYFIFHNGQYLESDNAGSLDFSSLLSRQLSFNGSHLAEQVPPERLARAGLYFTGKGDKVQCFSCGKTLDNWSRGDVPVERHKEVSPKCTFIRCVYPNGSPAQNKEYNEEAERIEYGLRIGEVVDETTYPKVPHMRSEEARLQTFAQWPSSCPMRPSDLARAGFFSLRKDDHVQCFCCAGMIGAWEPEDDAWGEHEKHYPNCLFILGHDVGNIPLQGGSQEEDGGRRAVYMGTFEQRLQSFQGISHPISPERLAQAGFYSTGKGDRVLCFSCRGGLKGWEPEEDPWEEHAKHFPG</sequence>
<dbReference type="SUPFAM" id="SSF57924">
    <property type="entry name" value="Inhibitor of apoptosis (IAP) repeat"/>
    <property type="match status" value="3"/>
</dbReference>
<evidence type="ECO:0000256" key="9">
    <source>
        <dbReference type="ARBA" id="ARBA00022786"/>
    </source>
</evidence>
<evidence type="ECO:0000313" key="10">
    <source>
        <dbReference type="Ensembl" id="ENSPMGP00000000656.1"/>
    </source>
</evidence>
<dbReference type="PANTHER" id="PTHR10044:SF115">
    <property type="entry name" value="E3 UBIQUITIN-PROTEIN LIGASE XIAP"/>
    <property type="match status" value="1"/>
</dbReference>
<dbReference type="Pfam" id="PF00653">
    <property type="entry name" value="BIR"/>
    <property type="match status" value="3"/>
</dbReference>
<keyword evidence="8" id="KW-0677">Repeat</keyword>
<organism evidence="10 11">
    <name type="scientific">Periophthalmus magnuspinnatus</name>
    <dbReference type="NCBI Taxonomy" id="409849"/>
    <lineage>
        <taxon>Eukaryota</taxon>
        <taxon>Metazoa</taxon>
        <taxon>Chordata</taxon>
        <taxon>Craniata</taxon>
        <taxon>Vertebrata</taxon>
        <taxon>Euteleostomi</taxon>
        <taxon>Actinopterygii</taxon>
        <taxon>Neopterygii</taxon>
        <taxon>Teleostei</taxon>
        <taxon>Neoteleostei</taxon>
        <taxon>Acanthomorphata</taxon>
        <taxon>Gobiaria</taxon>
        <taxon>Gobiiformes</taxon>
        <taxon>Gobioidei</taxon>
        <taxon>Gobiidae</taxon>
        <taxon>Oxudercinae</taxon>
        <taxon>Periophthalmus</taxon>
    </lineage>
</organism>
<evidence type="ECO:0000256" key="7">
    <source>
        <dbReference type="ARBA" id="ARBA00022703"/>
    </source>
</evidence>